<reference evidence="2 3" key="1">
    <citation type="journal article" date="2014" name="Nat. Commun.">
        <title>Multiple recent horizontal transfers of a large genomic region in cheese making fungi.</title>
        <authorList>
            <person name="Cheeseman K."/>
            <person name="Ropars J."/>
            <person name="Renault P."/>
            <person name="Dupont J."/>
            <person name="Gouzy J."/>
            <person name="Branca A."/>
            <person name="Abraham A.L."/>
            <person name="Ceppi M."/>
            <person name="Conseiller E."/>
            <person name="Debuchy R."/>
            <person name="Malagnac F."/>
            <person name="Goarin A."/>
            <person name="Silar P."/>
            <person name="Lacoste S."/>
            <person name="Sallet E."/>
            <person name="Bensimon A."/>
            <person name="Giraud T."/>
            <person name="Brygoo Y."/>
        </authorList>
    </citation>
    <scope>NUCLEOTIDE SEQUENCE [LARGE SCALE GENOMIC DNA]</scope>
    <source>
        <strain evidence="3">FM 013</strain>
    </source>
</reference>
<dbReference type="Proteomes" id="UP000053732">
    <property type="component" value="Unassembled WGS sequence"/>
</dbReference>
<accession>A0A0G4PT43</accession>
<gene>
    <name evidence="2" type="ORF">PCAMFM013_S034g000101</name>
</gene>
<evidence type="ECO:0000313" key="3">
    <source>
        <dbReference type="Proteomes" id="UP000053732"/>
    </source>
</evidence>
<keyword evidence="3" id="KW-1185">Reference proteome</keyword>
<evidence type="ECO:0000313" key="2">
    <source>
        <dbReference type="EMBL" id="CRL29303.1"/>
    </source>
</evidence>
<name>A0A0G4PT43_PENC3</name>
<feature type="coiled-coil region" evidence="1">
    <location>
        <begin position="35"/>
        <end position="62"/>
    </location>
</feature>
<dbReference type="AlphaFoldDB" id="A0A0G4PT43"/>
<dbReference type="EMBL" id="HG793167">
    <property type="protein sequence ID" value="CRL29303.1"/>
    <property type="molecule type" value="Genomic_DNA"/>
</dbReference>
<organism evidence="2 3">
    <name type="scientific">Penicillium camemberti (strain FM 013)</name>
    <dbReference type="NCBI Taxonomy" id="1429867"/>
    <lineage>
        <taxon>Eukaryota</taxon>
        <taxon>Fungi</taxon>
        <taxon>Dikarya</taxon>
        <taxon>Ascomycota</taxon>
        <taxon>Pezizomycotina</taxon>
        <taxon>Eurotiomycetes</taxon>
        <taxon>Eurotiomycetidae</taxon>
        <taxon>Eurotiales</taxon>
        <taxon>Aspergillaceae</taxon>
        <taxon>Penicillium</taxon>
    </lineage>
</organism>
<evidence type="ECO:0000256" key="1">
    <source>
        <dbReference type="SAM" id="Coils"/>
    </source>
</evidence>
<proteinExistence type="predicted"/>
<keyword evidence="1" id="KW-0175">Coiled coil</keyword>
<sequence>MRVLREATQLDMAADETHQTMKVLAETVQFHNQQVSQARADNELLHQRNQELRRLIRDAKQRQ</sequence>
<protein>
    <submittedName>
        <fullName evidence="2">Str. FM013</fullName>
    </submittedName>
</protein>